<dbReference type="RefSeq" id="WP_048083022.1">
    <property type="nucleotide sequence ID" value="NZ_JAPVER010000020.1"/>
</dbReference>
<name>A0A9E4ZV99_9EURY</name>
<keyword evidence="1" id="KW-1133">Transmembrane helix</keyword>
<dbReference type="Proteomes" id="UP001074446">
    <property type="component" value="Unassembled WGS sequence"/>
</dbReference>
<reference evidence="2" key="1">
    <citation type="submission" date="2022-12" db="EMBL/GenBank/DDBJ databases">
        <title>Reclassification of two methanogenic archaea species isolated from the Kolyma lowland permafrost.</title>
        <authorList>
            <person name="Trubitsyn V.E."/>
            <person name="Rivkina E.M."/>
            <person name="Shcherbakova V.A."/>
        </authorList>
    </citation>
    <scope>NUCLEOTIDE SEQUENCE</scope>
    <source>
        <strain evidence="2">M2</strain>
        <strain evidence="3">MK4</strain>
    </source>
</reference>
<comment type="caution">
    <text evidence="2">The sequence shown here is derived from an EMBL/GenBank/DDBJ whole genome shotgun (WGS) entry which is preliminary data.</text>
</comment>
<organism evidence="2 4">
    <name type="scientific">Methanobacterium veterum</name>
    <dbReference type="NCBI Taxonomy" id="408577"/>
    <lineage>
        <taxon>Archaea</taxon>
        <taxon>Methanobacteriati</taxon>
        <taxon>Methanobacteriota</taxon>
        <taxon>Methanomada group</taxon>
        <taxon>Methanobacteria</taxon>
        <taxon>Methanobacteriales</taxon>
        <taxon>Methanobacteriaceae</taxon>
        <taxon>Methanobacterium</taxon>
    </lineage>
</organism>
<proteinExistence type="predicted"/>
<evidence type="ECO:0000313" key="2">
    <source>
        <dbReference type="EMBL" id="MCZ3366277.1"/>
    </source>
</evidence>
<feature type="transmembrane region" description="Helical" evidence="1">
    <location>
        <begin position="43"/>
        <end position="61"/>
    </location>
</feature>
<dbReference type="EMBL" id="JAPVES010000029">
    <property type="protein sequence ID" value="MCZ3371785.1"/>
    <property type="molecule type" value="Genomic_DNA"/>
</dbReference>
<sequence length="75" mass="8278">MLTRSQGDREDADYGLFLELEKEEALIIIKGAKQLKAPLLTNIGNMIFLEAAAGLIILTCLETLTIHFQKKTATS</sequence>
<dbReference type="Proteomes" id="UP001068021">
    <property type="component" value="Unassembled WGS sequence"/>
</dbReference>
<dbReference type="AlphaFoldDB" id="A0A9E4ZV99"/>
<dbReference type="EMBL" id="JAPVER010000020">
    <property type="protein sequence ID" value="MCZ3366277.1"/>
    <property type="molecule type" value="Genomic_DNA"/>
</dbReference>
<keyword evidence="1" id="KW-0812">Transmembrane</keyword>
<accession>A0A9E4ZV99</accession>
<evidence type="ECO:0000313" key="4">
    <source>
        <dbReference type="Proteomes" id="UP001068021"/>
    </source>
</evidence>
<keyword evidence="1" id="KW-0472">Membrane</keyword>
<gene>
    <name evidence="3" type="ORF">O3H35_04005</name>
    <name evidence="2" type="ORF">O3H54_10340</name>
</gene>
<keyword evidence="4" id="KW-1185">Reference proteome</keyword>
<evidence type="ECO:0000313" key="3">
    <source>
        <dbReference type="EMBL" id="MCZ3371785.1"/>
    </source>
</evidence>
<protein>
    <submittedName>
        <fullName evidence="2">Uncharacterized protein</fullName>
    </submittedName>
</protein>
<evidence type="ECO:0000256" key="1">
    <source>
        <dbReference type="SAM" id="Phobius"/>
    </source>
</evidence>